<sequence>MFSSNFLAIVLFLVVTPILAGRTPQGYGYGDVTETVFGASTGSPEYTDNTPYPPVVPLTITDSVTLTKPVTVEVTVTHTVTPECSSEIEFTTTSSGTTSTTLTTKITVFVPGGSSFETPTSQPTAATTPGFSGADVSTITIGTPAASATTGFVASDTTTSSCASITTSDEVDGVTDSLSGTPISASTLSIPGPNTETSGVGSGASTGIVATHTFPSPMVPLPTIVISTGVQWMVDARLLAVLPFWVLALTI</sequence>
<keyword evidence="3" id="KW-1185">Reference proteome</keyword>
<proteinExistence type="predicted"/>
<organism evidence="2 3">
    <name type="scientific">Xylaria flabelliformis</name>
    <dbReference type="NCBI Taxonomy" id="2512241"/>
    <lineage>
        <taxon>Eukaryota</taxon>
        <taxon>Fungi</taxon>
        <taxon>Dikarya</taxon>
        <taxon>Ascomycota</taxon>
        <taxon>Pezizomycotina</taxon>
        <taxon>Sordariomycetes</taxon>
        <taxon>Xylariomycetidae</taxon>
        <taxon>Xylariales</taxon>
        <taxon>Xylariaceae</taxon>
        <taxon>Xylaria</taxon>
    </lineage>
</organism>
<evidence type="ECO:0000313" key="3">
    <source>
        <dbReference type="Proteomes" id="UP000319160"/>
    </source>
</evidence>
<dbReference type="EMBL" id="VFLP01000071">
    <property type="protein sequence ID" value="TRX89208.1"/>
    <property type="molecule type" value="Genomic_DNA"/>
</dbReference>
<name>A0A553HMM6_9PEZI</name>
<evidence type="ECO:0000313" key="2">
    <source>
        <dbReference type="EMBL" id="TRX89208.1"/>
    </source>
</evidence>
<dbReference type="OrthoDB" id="4777622at2759"/>
<evidence type="ECO:0000256" key="1">
    <source>
        <dbReference type="SAM" id="SignalP"/>
    </source>
</evidence>
<feature type="chain" id="PRO_5021954343" evidence="1">
    <location>
        <begin position="21"/>
        <end position="251"/>
    </location>
</feature>
<dbReference type="AlphaFoldDB" id="A0A553HMM6"/>
<protein>
    <submittedName>
        <fullName evidence="2">Uncharacterized protein</fullName>
    </submittedName>
</protein>
<keyword evidence="1" id="KW-0732">Signal</keyword>
<feature type="signal peptide" evidence="1">
    <location>
        <begin position="1"/>
        <end position="20"/>
    </location>
</feature>
<reference evidence="3" key="1">
    <citation type="submission" date="2019-06" db="EMBL/GenBank/DDBJ databases">
        <title>Draft genome sequence of the griseofulvin-producing fungus Xylaria cubensis strain G536.</title>
        <authorList>
            <person name="Mead M.E."/>
            <person name="Raja H.A."/>
            <person name="Steenwyk J.L."/>
            <person name="Knowles S.L."/>
            <person name="Oberlies N.H."/>
            <person name="Rokas A."/>
        </authorList>
    </citation>
    <scope>NUCLEOTIDE SEQUENCE [LARGE SCALE GENOMIC DNA]</scope>
    <source>
        <strain evidence="3">G536</strain>
    </source>
</reference>
<dbReference type="Proteomes" id="UP000319160">
    <property type="component" value="Unassembled WGS sequence"/>
</dbReference>
<comment type="caution">
    <text evidence="2">The sequence shown here is derived from an EMBL/GenBank/DDBJ whole genome shotgun (WGS) entry which is preliminary data.</text>
</comment>
<gene>
    <name evidence="2" type="ORF">FHL15_009906</name>
</gene>
<accession>A0A553HMM6</accession>